<dbReference type="SUPFAM" id="SSF48295">
    <property type="entry name" value="TrpR-like"/>
    <property type="match status" value="1"/>
</dbReference>
<evidence type="ECO:0000313" key="1">
    <source>
        <dbReference type="EMBL" id="RMZ58654.1"/>
    </source>
</evidence>
<reference evidence="1 2" key="1">
    <citation type="submission" date="2018-08" db="EMBL/GenBank/DDBJ databases">
        <title>Chryseobacterium nematophagum: a novel matrix digesting pathogen of nematodes.</title>
        <authorList>
            <person name="Page A."/>
            <person name="Roberts M."/>
            <person name="Felix M.-A."/>
            <person name="Weir W."/>
        </authorList>
    </citation>
    <scope>NUCLEOTIDE SEQUENCE [LARGE SCALE GENOMIC DNA]</scope>
    <source>
        <strain evidence="1 2">JUb275</strain>
    </source>
</reference>
<protein>
    <submittedName>
        <fullName evidence="1">Helix-turn-helix domain-containing protein</fullName>
    </submittedName>
</protein>
<keyword evidence="2" id="KW-1185">Reference proteome</keyword>
<dbReference type="InterPro" id="IPR010921">
    <property type="entry name" value="Trp_repressor/repl_initiator"/>
</dbReference>
<dbReference type="EMBL" id="QWIV01000014">
    <property type="protein sequence ID" value="RMZ58654.1"/>
    <property type="molecule type" value="Genomic_DNA"/>
</dbReference>
<proteinExistence type="predicted"/>
<dbReference type="AlphaFoldDB" id="A0A3M7L9F5"/>
<name>A0A3M7L9F5_9FLAO</name>
<gene>
    <name evidence="1" type="ORF">D1632_13740</name>
</gene>
<accession>A0A3M7L9F5</accession>
<organism evidence="1 2">
    <name type="scientific">Chryseobacterium nematophagum</name>
    <dbReference type="NCBI Taxonomy" id="2305228"/>
    <lineage>
        <taxon>Bacteria</taxon>
        <taxon>Pseudomonadati</taxon>
        <taxon>Bacteroidota</taxon>
        <taxon>Flavobacteriia</taxon>
        <taxon>Flavobacteriales</taxon>
        <taxon>Weeksellaceae</taxon>
        <taxon>Chryseobacterium group</taxon>
        <taxon>Chryseobacterium</taxon>
    </lineage>
</organism>
<dbReference type="Proteomes" id="UP000267524">
    <property type="component" value="Unassembled WGS sequence"/>
</dbReference>
<evidence type="ECO:0000313" key="2">
    <source>
        <dbReference type="Proteomes" id="UP000267524"/>
    </source>
</evidence>
<comment type="caution">
    <text evidence="1">The sequence shown here is derived from an EMBL/GenBank/DDBJ whole genome shotgun (WGS) entry which is preliminary data.</text>
</comment>
<sequence length="108" mass="12936">MIKSNVNYRLIFRDILEKKYPEKKGKCQGLLDKENLSVLDIIELNKRIFGPVDQETDRFDQSHRSYNQASILQILDYQKKNLLNNTQVARHFKLSRHTVAEWKKRYLV</sequence>
<dbReference type="GO" id="GO:0043565">
    <property type="term" value="F:sequence-specific DNA binding"/>
    <property type="evidence" value="ECO:0007669"/>
    <property type="project" value="InterPro"/>
</dbReference>
<dbReference type="RefSeq" id="WP_122547802.1">
    <property type="nucleotide sequence ID" value="NZ_QWIV01000014.1"/>
</dbReference>